<comment type="caution">
    <text evidence="1">The sequence shown here is derived from an EMBL/GenBank/DDBJ whole genome shotgun (WGS) entry which is preliminary data.</text>
</comment>
<evidence type="ECO:0000313" key="2">
    <source>
        <dbReference type="Proteomes" id="UP000823775"/>
    </source>
</evidence>
<name>A0ABS8UXY8_DATST</name>
<keyword evidence="2" id="KW-1185">Reference proteome</keyword>
<protein>
    <submittedName>
        <fullName evidence="1">Uncharacterized protein</fullName>
    </submittedName>
</protein>
<accession>A0ABS8UXY8</accession>
<gene>
    <name evidence="1" type="ORF">HAX54_023383</name>
</gene>
<evidence type="ECO:0000313" key="1">
    <source>
        <dbReference type="EMBL" id="MCD9639081.1"/>
    </source>
</evidence>
<feature type="non-terminal residue" evidence="1">
    <location>
        <position position="1"/>
    </location>
</feature>
<sequence>KRRKTRKPPLFLLFADPSSFNAPSPFLSGDLAHPHTQILSINSGEQPMNAAAPLSPYPSANYLSFPNLLFSPSGPGETHKPRFSTPLFYGEILTTSLENSLS</sequence>
<proteinExistence type="predicted"/>
<reference evidence="1 2" key="1">
    <citation type="journal article" date="2021" name="BMC Genomics">
        <title>Datura genome reveals duplications of psychoactive alkaloid biosynthetic genes and high mutation rate following tissue culture.</title>
        <authorList>
            <person name="Rajewski A."/>
            <person name="Carter-House D."/>
            <person name="Stajich J."/>
            <person name="Litt A."/>
        </authorList>
    </citation>
    <scope>NUCLEOTIDE SEQUENCE [LARGE SCALE GENOMIC DNA]</scope>
    <source>
        <strain evidence="1">AR-01</strain>
    </source>
</reference>
<dbReference type="EMBL" id="JACEIK010002840">
    <property type="protein sequence ID" value="MCD9639081.1"/>
    <property type="molecule type" value="Genomic_DNA"/>
</dbReference>
<organism evidence="1 2">
    <name type="scientific">Datura stramonium</name>
    <name type="common">Jimsonweed</name>
    <name type="synonym">Common thornapple</name>
    <dbReference type="NCBI Taxonomy" id="4076"/>
    <lineage>
        <taxon>Eukaryota</taxon>
        <taxon>Viridiplantae</taxon>
        <taxon>Streptophyta</taxon>
        <taxon>Embryophyta</taxon>
        <taxon>Tracheophyta</taxon>
        <taxon>Spermatophyta</taxon>
        <taxon>Magnoliopsida</taxon>
        <taxon>eudicotyledons</taxon>
        <taxon>Gunneridae</taxon>
        <taxon>Pentapetalae</taxon>
        <taxon>asterids</taxon>
        <taxon>lamiids</taxon>
        <taxon>Solanales</taxon>
        <taxon>Solanaceae</taxon>
        <taxon>Solanoideae</taxon>
        <taxon>Datureae</taxon>
        <taxon>Datura</taxon>
    </lineage>
</organism>
<dbReference type="Proteomes" id="UP000823775">
    <property type="component" value="Unassembled WGS sequence"/>
</dbReference>